<dbReference type="AlphaFoldDB" id="A0A1H2A217"/>
<proteinExistence type="predicted"/>
<evidence type="ECO:0000256" key="3">
    <source>
        <dbReference type="ARBA" id="ARBA00022603"/>
    </source>
</evidence>
<dbReference type="InterPro" id="IPR006365">
    <property type="entry name" value="Cbl_synth_CobL"/>
</dbReference>
<dbReference type="NCBIfam" id="TIGR02467">
    <property type="entry name" value="CbiE"/>
    <property type="match status" value="1"/>
</dbReference>
<evidence type="ECO:0000256" key="1">
    <source>
        <dbReference type="ARBA" id="ARBA00004953"/>
    </source>
</evidence>
<feature type="domain" description="Tetrapyrrole methylase" evidence="6">
    <location>
        <begin position="3"/>
        <end position="181"/>
    </location>
</feature>
<dbReference type="PIRSF" id="PIRSF036428">
    <property type="entry name" value="CobL"/>
    <property type="match status" value="1"/>
</dbReference>
<keyword evidence="4 7" id="KW-0808">Transferase</keyword>
<dbReference type="PANTHER" id="PTHR43182">
    <property type="entry name" value="COBALT-PRECORRIN-6B C(15)-METHYLTRANSFERASE (DECARBOXYLATING)"/>
    <property type="match status" value="1"/>
</dbReference>
<reference evidence="7 8" key="1">
    <citation type="submission" date="2016-10" db="EMBL/GenBank/DDBJ databases">
        <authorList>
            <person name="de Groot N.N."/>
        </authorList>
    </citation>
    <scope>NUCLEOTIDE SEQUENCE [LARGE SCALE GENOMIC DNA]</scope>
    <source>
        <strain evidence="7 8">DSM 21741</strain>
    </source>
</reference>
<dbReference type="SUPFAM" id="SSF53335">
    <property type="entry name" value="S-adenosyl-L-methionine-dependent methyltransferases"/>
    <property type="match status" value="1"/>
</dbReference>
<dbReference type="InterPro" id="IPR014008">
    <property type="entry name" value="Cbl_synth_MTase_CbiT"/>
</dbReference>
<keyword evidence="5" id="KW-0949">S-adenosyl-L-methionine</keyword>
<dbReference type="InterPro" id="IPR029063">
    <property type="entry name" value="SAM-dependent_MTases_sf"/>
</dbReference>
<keyword evidence="3 7" id="KW-0489">Methyltransferase</keyword>
<dbReference type="OrthoDB" id="9787825at2"/>
<dbReference type="CDD" id="cd02440">
    <property type="entry name" value="AdoMet_MTases"/>
    <property type="match status" value="1"/>
</dbReference>
<dbReference type="EMBL" id="LT629749">
    <property type="protein sequence ID" value="SDT39899.1"/>
    <property type="molecule type" value="Genomic_DNA"/>
</dbReference>
<dbReference type="GO" id="GO:0032259">
    <property type="term" value="P:methylation"/>
    <property type="evidence" value="ECO:0007669"/>
    <property type="project" value="UniProtKB-KW"/>
</dbReference>
<dbReference type="UniPathway" id="UPA00148"/>
<dbReference type="SUPFAM" id="SSF53790">
    <property type="entry name" value="Tetrapyrrole methylase"/>
    <property type="match status" value="1"/>
</dbReference>
<dbReference type="RefSeq" id="WP_091415693.1">
    <property type="nucleotide sequence ID" value="NZ_LT629749.1"/>
</dbReference>
<dbReference type="InterPro" id="IPR035996">
    <property type="entry name" value="4pyrrol_Methylase_sf"/>
</dbReference>
<accession>A0A1H2A217</accession>
<sequence length="398" mass="41097">MIEVVGIGAAGWDALGARERALVLAAHRVLGGPRHLDLLPAVPGQERAAWPRDLRDALPGLVAGHEDRPVVVLASGDPLLAGVGSTLVDLLGADAVRVHPAVSSVALAAARLGWAADTYALVRLRGGDVDLVRRELYPGRRVLVLARDAGTAAEVAALLVEDGYGTSTLTVLGDLGAAEESRLDVVAAAWSGPAPALNVVAVQCVGDAGVAGPASLAPGLPDAVFDHDGQLTKRDLRASALAHLQPRPGALLWDVGAGAGSVAVEWMRSHPSCRAVAVEQHEARAKRIRLNAARLGVPGLRTVLGVAPEALVDLPTPDAVFVGGGASGAVLDAVWSALPVGGRLVVHAVTQETEMLVAARWREHGGTLTRIAVEHLEAIGSYHGWKPARAVVQWGATR</sequence>
<dbReference type="PANTHER" id="PTHR43182:SF1">
    <property type="entry name" value="COBALT-PRECORRIN-7 C(5)-METHYLTRANSFERASE"/>
    <property type="match status" value="1"/>
</dbReference>
<keyword evidence="8" id="KW-1185">Reference proteome</keyword>
<evidence type="ECO:0000256" key="4">
    <source>
        <dbReference type="ARBA" id="ARBA00022679"/>
    </source>
</evidence>
<dbReference type="Pfam" id="PF00590">
    <property type="entry name" value="TP_methylase"/>
    <property type="match status" value="1"/>
</dbReference>
<dbReference type="STRING" id="546871.SAMN04488543_4160"/>
<dbReference type="CDD" id="cd11644">
    <property type="entry name" value="Precorrin-6Y-MT"/>
    <property type="match status" value="1"/>
</dbReference>
<evidence type="ECO:0000313" key="8">
    <source>
        <dbReference type="Proteomes" id="UP000199092"/>
    </source>
</evidence>
<comment type="pathway">
    <text evidence="1">Cofactor biosynthesis; adenosylcobalamin biosynthesis.</text>
</comment>
<evidence type="ECO:0000259" key="6">
    <source>
        <dbReference type="Pfam" id="PF00590"/>
    </source>
</evidence>
<evidence type="ECO:0000313" key="7">
    <source>
        <dbReference type="EMBL" id="SDT39899.1"/>
    </source>
</evidence>
<dbReference type="GO" id="GO:0008276">
    <property type="term" value="F:protein methyltransferase activity"/>
    <property type="evidence" value="ECO:0007669"/>
    <property type="project" value="InterPro"/>
</dbReference>
<dbReference type="InterPro" id="IPR050714">
    <property type="entry name" value="Cobalamin_biosynth_MTase"/>
</dbReference>
<dbReference type="Gene3D" id="3.40.50.150">
    <property type="entry name" value="Vaccinia Virus protein VP39"/>
    <property type="match status" value="1"/>
</dbReference>
<dbReference type="NCBIfam" id="TIGR02469">
    <property type="entry name" value="CbiT"/>
    <property type="match status" value="1"/>
</dbReference>
<dbReference type="GO" id="GO:0009236">
    <property type="term" value="P:cobalamin biosynthetic process"/>
    <property type="evidence" value="ECO:0007669"/>
    <property type="project" value="UniProtKB-UniPathway"/>
</dbReference>
<name>A0A1H2A217_9ACTN</name>
<dbReference type="InterPro" id="IPR014777">
    <property type="entry name" value="4pyrrole_Mease_sub1"/>
</dbReference>
<dbReference type="Gene3D" id="3.40.1010.10">
    <property type="entry name" value="Cobalt-precorrin-4 Transmethylase, Domain 1"/>
    <property type="match status" value="1"/>
</dbReference>
<evidence type="ECO:0000256" key="2">
    <source>
        <dbReference type="ARBA" id="ARBA00022573"/>
    </source>
</evidence>
<evidence type="ECO:0000256" key="5">
    <source>
        <dbReference type="ARBA" id="ARBA00022691"/>
    </source>
</evidence>
<keyword evidence="2" id="KW-0169">Cobalamin biosynthesis</keyword>
<protein>
    <submittedName>
        <fullName evidence="7">Precorrin-6Y C5,15-methyltransferase (Decarboxylating)</fullName>
    </submittedName>
</protein>
<gene>
    <name evidence="7" type="ORF">SAMN04488543_4160</name>
</gene>
<dbReference type="Proteomes" id="UP000199092">
    <property type="component" value="Chromosome I"/>
</dbReference>
<dbReference type="InterPro" id="IPR000878">
    <property type="entry name" value="4pyrrol_Mease"/>
</dbReference>
<dbReference type="InterPro" id="IPR012818">
    <property type="entry name" value="CbiE"/>
</dbReference>
<organism evidence="7 8">
    <name type="scientific">Friedmanniella luteola</name>
    <dbReference type="NCBI Taxonomy" id="546871"/>
    <lineage>
        <taxon>Bacteria</taxon>
        <taxon>Bacillati</taxon>
        <taxon>Actinomycetota</taxon>
        <taxon>Actinomycetes</taxon>
        <taxon>Propionibacteriales</taxon>
        <taxon>Nocardioidaceae</taxon>
        <taxon>Friedmanniella</taxon>
    </lineage>
</organism>